<proteinExistence type="predicted"/>
<keyword evidence="2" id="KW-1185">Reference proteome</keyword>
<reference evidence="1 2" key="1">
    <citation type="journal article" date="2018" name="Mol. Genet. Genomics">
        <title>The red deer Cervus elaphus genome CerEla1.0: sequencing, annotating, genes, and chromosomes.</title>
        <authorList>
            <person name="Bana N.A."/>
            <person name="Nyiri A."/>
            <person name="Nagy J."/>
            <person name="Frank K."/>
            <person name="Nagy T."/>
            <person name="Steger V."/>
            <person name="Schiller M."/>
            <person name="Lakatos P."/>
            <person name="Sugar L."/>
            <person name="Horn P."/>
            <person name="Barta E."/>
            <person name="Orosz L."/>
        </authorList>
    </citation>
    <scope>NUCLEOTIDE SEQUENCE [LARGE SCALE GENOMIC DNA]</scope>
    <source>
        <strain evidence="1">Hungarian</strain>
    </source>
</reference>
<name>A0A212CGQ6_CEREH</name>
<sequence length="201" mass="21728">MSSVALAQVSPLATANLGLDGVSLLATVNTDLAQVNVLPRVNMDRAWVSVLPLNSLGLVHVTHLALDNVVLDLVSVLAMSNMNYKGDVGQVQVELMAQLPINQEETARNGQGTVKKKEVGVAAQQVASLMDMRVFVDNWKHVGNKAKDAARVKRNLATDIQTVMKGNQEVAIDKRKAPQVVALDSLHRPMENLDLILAIHC</sequence>
<dbReference type="EMBL" id="MKHE01000020">
    <property type="protein sequence ID" value="OWK05120.1"/>
    <property type="molecule type" value="Genomic_DNA"/>
</dbReference>
<dbReference type="Proteomes" id="UP000242450">
    <property type="component" value="Chromosome 20"/>
</dbReference>
<comment type="caution">
    <text evidence="1">The sequence shown here is derived from an EMBL/GenBank/DDBJ whole genome shotgun (WGS) entry which is preliminary data.</text>
</comment>
<accession>A0A212CGQ6</accession>
<evidence type="ECO:0000313" key="1">
    <source>
        <dbReference type="EMBL" id="OWK05120.1"/>
    </source>
</evidence>
<evidence type="ECO:0000313" key="2">
    <source>
        <dbReference type="Proteomes" id="UP000242450"/>
    </source>
</evidence>
<organism evidence="1 2">
    <name type="scientific">Cervus elaphus hippelaphus</name>
    <name type="common">European red deer</name>
    <dbReference type="NCBI Taxonomy" id="46360"/>
    <lineage>
        <taxon>Eukaryota</taxon>
        <taxon>Metazoa</taxon>
        <taxon>Chordata</taxon>
        <taxon>Craniata</taxon>
        <taxon>Vertebrata</taxon>
        <taxon>Euteleostomi</taxon>
        <taxon>Mammalia</taxon>
        <taxon>Eutheria</taxon>
        <taxon>Laurasiatheria</taxon>
        <taxon>Artiodactyla</taxon>
        <taxon>Ruminantia</taxon>
        <taxon>Pecora</taxon>
        <taxon>Cervidae</taxon>
        <taxon>Cervinae</taxon>
        <taxon>Cervus</taxon>
    </lineage>
</organism>
<dbReference type="AlphaFoldDB" id="A0A212CGQ6"/>
<gene>
    <name evidence="1" type="ORF">Celaphus_00002009</name>
</gene>
<dbReference type="OrthoDB" id="9809223at2759"/>
<protein>
    <submittedName>
        <fullName evidence="1">Uncharacterized protein</fullName>
    </submittedName>
</protein>